<dbReference type="InterPro" id="IPR004682">
    <property type="entry name" value="TRAP_DctP"/>
</dbReference>
<evidence type="ECO:0000256" key="3">
    <source>
        <dbReference type="ARBA" id="ARBA00022448"/>
    </source>
</evidence>
<evidence type="ECO:0000256" key="2">
    <source>
        <dbReference type="ARBA" id="ARBA00009023"/>
    </source>
</evidence>
<keyword evidence="7" id="KW-1185">Reference proteome</keyword>
<dbReference type="Proteomes" id="UP000251075">
    <property type="component" value="Unassembled WGS sequence"/>
</dbReference>
<dbReference type="OrthoDB" id="7375081at2"/>
<protein>
    <submittedName>
        <fullName evidence="6">ABC transporter substrate-binding protein</fullName>
    </submittedName>
</protein>
<dbReference type="PANTHER" id="PTHR33376">
    <property type="match status" value="1"/>
</dbReference>
<dbReference type="PANTHER" id="PTHR33376:SF4">
    <property type="entry name" value="SIALIC ACID-BINDING PERIPLASMIC PROTEIN SIAP"/>
    <property type="match status" value="1"/>
</dbReference>
<evidence type="ECO:0000313" key="6">
    <source>
        <dbReference type="EMBL" id="RAU21313.1"/>
    </source>
</evidence>
<dbReference type="Gene3D" id="3.40.190.170">
    <property type="entry name" value="Bacterial extracellular solute-binding protein, family 7"/>
    <property type="match status" value="1"/>
</dbReference>
<comment type="similarity">
    <text evidence="2">Belongs to the bacterial solute-binding protein 7 family.</text>
</comment>
<comment type="caution">
    <text evidence="6">The sequence shown here is derived from an EMBL/GenBank/DDBJ whole genome shotgun (WGS) entry which is preliminary data.</text>
</comment>
<dbReference type="NCBIfam" id="NF037995">
    <property type="entry name" value="TRAP_S1"/>
    <property type="match status" value="1"/>
</dbReference>
<dbReference type="InterPro" id="IPR038404">
    <property type="entry name" value="TRAP_DctP_sf"/>
</dbReference>
<name>A0A364NW86_9PROT</name>
<organism evidence="6 7">
    <name type="scientific">Paramagnetospirillum kuznetsovii</name>
    <dbReference type="NCBI Taxonomy" id="2053833"/>
    <lineage>
        <taxon>Bacteria</taxon>
        <taxon>Pseudomonadati</taxon>
        <taxon>Pseudomonadota</taxon>
        <taxon>Alphaproteobacteria</taxon>
        <taxon>Rhodospirillales</taxon>
        <taxon>Magnetospirillaceae</taxon>
        <taxon>Paramagnetospirillum</taxon>
    </lineage>
</organism>
<reference evidence="6 7" key="1">
    <citation type="submission" date="2017-11" db="EMBL/GenBank/DDBJ databases">
        <title>Draft genome sequence of magnetotactic bacterium Magnetospirillum kuznetsovii LBB-42.</title>
        <authorList>
            <person name="Grouzdev D.S."/>
            <person name="Rysina M.S."/>
            <person name="Baslerov R.V."/>
            <person name="Koziaeva V."/>
        </authorList>
    </citation>
    <scope>NUCLEOTIDE SEQUENCE [LARGE SCALE GENOMIC DNA]</scope>
    <source>
        <strain evidence="6 7">LBB-42</strain>
    </source>
</reference>
<comment type="subcellular location">
    <subcellularLocation>
        <location evidence="1">Cell envelope</location>
    </subcellularLocation>
</comment>
<accession>A0A364NW86</accession>
<dbReference type="GO" id="GO:0030288">
    <property type="term" value="C:outer membrane-bounded periplasmic space"/>
    <property type="evidence" value="ECO:0007669"/>
    <property type="project" value="InterPro"/>
</dbReference>
<evidence type="ECO:0000256" key="1">
    <source>
        <dbReference type="ARBA" id="ARBA00004196"/>
    </source>
</evidence>
<feature type="signal peptide" evidence="5">
    <location>
        <begin position="1"/>
        <end position="26"/>
    </location>
</feature>
<dbReference type="GO" id="GO:0055085">
    <property type="term" value="P:transmembrane transport"/>
    <property type="evidence" value="ECO:0007669"/>
    <property type="project" value="InterPro"/>
</dbReference>
<evidence type="ECO:0000256" key="4">
    <source>
        <dbReference type="ARBA" id="ARBA00022729"/>
    </source>
</evidence>
<dbReference type="InterPro" id="IPR018389">
    <property type="entry name" value="DctP_fam"/>
</dbReference>
<dbReference type="AlphaFoldDB" id="A0A364NW86"/>
<keyword evidence="3" id="KW-0813">Transport</keyword>
<dbReference type="Pfam" id="PF03480">
    <property type="entry name" value="DctP"/>
    <property type="match status" value="1"/>
</dbReference>
<evidence type="ECO:0000313" key="7">
    <source>
        <dbReference type="Proteomes" id="UP000251075"/>
    </source>
</evidence>
<dbReference type="RefSeq" id="WP_112145815.1">
    <property type="nucleotide sequence ID" value="NZ_PGTO01000011.1"/>
</dbReference>
<evidence type="ECO:0000256" key="5">
    <source>
        <dbReference type="SAM" id="SignalP"/>
    </source>
</evidence>
<dbReference type="PIRSF" id="PIRSF006470">
    <property type="entry name" value="DctB"/>
    <property type="match status" value="1"/>
</dbReference>
<dbReference type="EMBL" id="PGTO01000011">
    <property type="protein sequence ID" value="RAU21313.1"/>
    <property type="molecule type" value="Genomic_DNA"/>
</dbReference>
<gene>
    <name evidence="6" type="ORF">CU669_14175</name>
</gene>
<feature type="chain" id="PRO_5016916363" evidence="5">
    <location>
        <begin position="27"/>
        <end position="334"/>
    </location>
</feature>
<keyword evidence="4 5" id="KW-0732">Signal</keyword>
<proteinExistence type="inferred from homology"/>
<sequence>MKRRAFITSAAAGIASFGIISRRASAAEFVYKFANNQPETHPTNTAAKKAADRIRQESGGRLDIQIFPNNQLGGDTDMLSQVRSGALEFYMLSPTRLANIIPDAGISGLGFVFPDYDAVWKAMDGELGAFIRAQMPKAQLVSMPKIWDNGFRHITTSSRPINSAADLKNLKIRVPTTQMWISLFKALGTAPTGIDFAELYSALQTKVVDGQENPLSIIQFGKLYEVQKYCSFTSHMWDGFWFVASKKQWDRLPGDLQALVSRHMDLAADEQRAEIRGLNESLQGDLQKRGMTFNSADTASLMKTVADAGYYKEWKGKFGADAWTLLQKYTGAVG</sequence>
<dbReference type="NCBIfam" id="TIGR00787">
    <property type="entry name" value="dctP"/>
    <property type="match status" value="1"/>
</dbReference>
<dbReference type="CDD" id="cd13603">
    <property type="entry name" value="PBP2_TRAP_Siap_TeaA_like"/>
    <property type="match status" value="1"/>
</dbReference>